<feature type="region of interest" description="Disordered" evidence="1">
    <location>
        <begin position="229"/>
        <end position="270"/>
    </location>
</feature>
<organism evidence="3 4">
    <name type="scientific">Microcystis flos-aquae TF09</name>
    <dbReference type="NCBI Taxonomy" id="2060473"/>
    <lineage>
        <taxon>Bacteria</taxon>
        <taxon>Bacillati</taxon>
        <taxon>Cyanobacteriota</taxon>
        <taxon>Cyanophyceae</taxon>
        <taxon>Oscillatoriophycideae</taxon>
        <taxon>Chroococcales</taxon>
        <taxon>Microcystaceae</taxon>
        <taxon>Microcystis</taxon>
    </lineage>
</organism>
<dbReference type="Pfam" id="PF05685">
    <property type="entry name" value="Uma2"/>
    <property type="match status" value="1"/>
</dbReference>
<protein>
    <submittedName>
        <fullName evidence="3">Uma2 family endonuclease</fullName>
    </submittedName>
</protein>
<comment type="caution">
    <text evidence="3">The sequence shown here is derived from an EMBL/GenBank/DDBJ whole genome shotgun (WGS) entry which is preliminary data.</text>
</comment>
<name>A0A3E0KZH1_9CHRO</name>
<dbReference type="EMBL" id="QQWC01000005">
    <property type="protein sequence ID" value="REJ40486.1"/>
    <property type="molecule type" value="Genomic_DNA"/>
</dbReference>
<feature type="compositionally biased region" description="Basic and acidic residues" evidence="1">
    <location>
        <begin position="234"/>
        <end position="259"/>
    </location>
</feature>
<evidence type="ECO:0000256" key="1">
    <source>
        <dbReference type="SAM" id="MobiDB-lite"/>
    </source>
</evidence>
<dbReference type="Proteomes" id="UP000256873">
    <property type="component" value="Unassembled WGS sequence"/>
</dbReference>
<reference evidence="3 4" key="1">
    <citation type="submission" date="2017-10" db="EMBL/GenBank/DDBJ databases">
        <title>A large-scale comparative metagenomic study reveals the eutrophication-driven functional interactions in six Microcystis-epibionts communities.</title>
        <authorList>
            <person name="Li Q."/>
            <person name="Lin F."/>
        </authorList>
    </citation>
    <scope>NUCLEOTIDE SEQUENCE [LARGE SCALE GENOMIC DNA]</scope>
    <source>
        <strain evidence="3">TF09</strain>
    </source>
</reference>
<dbReference type="PANTHER" id="PTHR33352">
    <property type="entry name" value="SLR1095 PROTEIN"/>
    <property type="match status" value="1"/>
</dbReference>
<dbReference type="InterPro" id="IPR008538">
    <property type="entry name" value="Uma2"/>
</dbReference>
<evidence type="ECO:0000313" key="4">
    <source>
        <dbReference type="Proteomes" id="UP000256873"/>
    </source>
</evidence>
<dbReference type="PANTHER" id="PTHR33352:SF3">
    <property type="entry name" value="SLR1612 PROTEIN"/>
    <property type="match status" value="1"/>
</dbReference>
<feature type="domain" description="Putative restriction endonuclease" evidence="2">
    <location>
        <begin position="50"/>
        <end position="203"/>
    </location>
</feature>
<feature type="compositionally biased region" description="Low complexity" evidence="1">
    <location>
        <begin position="1"/>
        <end position="13"/>
    </location>
</feature>
<evidence type="ECO:0000313" key="3">
    <source>
        <dbReference type="EMBL" id="REJ40486.1"/>
    </source>
</evidence>
<gene>
    <name evidence="3" type="ORF">DWQ54_19575</name>
</gene>
<dbReference type="GO" id="GO:0004519">
    <property type="term" value="F:endonuclease activity"/>
    <property type="evidence" value="ECO:0007669"/>
    <property type="project" value="UniProtKB-KW"/>
</dbReference>
<sequence length="270" mass="31366">MSSMTQTVQSSTTIQEPSTTAYCASPLPDHTQLPDKDGSFVKNYQEPPQADLLTHTITPLLEQLHPDGNYCLGRDCGIYWRLPEHPESLEKGAVAPDWFYVPHVPTTIEGQVRRSFVMWKETIEPVIALEFVSGNGEEERDKTPVKGKFWIYERAIQIPFYGIYEVNKAQIEMYQLVNGRYQKMTPNQRGHYPIVPLKVELGIWQGEYQNQSFPWLRWWDGEGNLLLTSQESTEQERQRAEQERQRAEQERQRADRLAEQLRALGIEPEE</sequence>
<evidence type="ECO:0000259" key="2">
    <source>
        <dbReference type="Pfam" id="PF05685"/>
    </source>
</evidence>
<keyword evidence="3" id="KW-0378">Hydrolase</keyword>
<keyword evidence="3" id="KW-0255">Endonuclease</keyword>
<proteinExistence type="predicted"/>
<feature type="region of interest" description="Disordered" evidence="1">
    <location>
        <begin position="1"/>
        <end position="28"/>
    </location>
</feature>
<keyword evidence="3" id="KW-0540">Nuclease</keyword>
<dbReference type="AlphaFoldDB" id="A0A3E0KZH1"/>
<accession>A0A3E0KZH1</accession>